<feature type="domain" description="Carbohydrate kinase FGGY C-terminal" evidence="11">
    <location>
        <begin position="265"/>
        <end position="453"/>
    </location>
</feature>
<proteinExistence type="inferred from homology"/>
<feature type="binding site" evidence="8">
    <location>
        <position position="16"/>
    </location>
    <ligand>
        <name>ATP</name>
        <dbReference type="ChEBI" id="CHEBI:30616"/>
    </ligand>
</feature>
<evidence type="ECO:0000256" key="8">
    <source>
        <dbReference type="HAMAP-Rule" id="MF_00186"/>
    </source>
</evidence>
<evidence type="ECO:0000256" key="6">
    <source>
        <dbReference type="ARBA" id="ARBA00022798"/>
    </source>
</evidence>
<feature type="binding site" evidence="8">
    <location>
        <position position="481"/>
    </location>
    <ligand>
        <name>Zn(2+)</name>
        <dbReference type="ChEBI" id="CHEBI:29105"/>
        <note>ligand shared with EIIA-Glc</note>
    </ligand>
</feature>
<evidence type="ECO:0000259" key="11">
    <source>
        <dbReference type="Pfam" id="PF02782"/>
    </source>
</evidence>
<feature type="binding site" evidence="8">
    <location>
        <position position="313"/>
    </location>
    <ligand>
        <name>ADP</name>
        <dbReference type="ChEBI" id="CHEBI:456216"/>
    </ligand>
</feature>
<dbReference type="PIRSF" id="PIRSF000538">
    <property type="entry name" value="GlpK"/>
    <property type="match status" value="1"/>
</dbReference>
<feature type="binding site" evidence="8">
    <location>
        <position position="248"/>
    </location>
    <ligand>
        <name>glycerol</name>
        <dbReference type="ChEBI" id="CHEBI:17754"/>
    </ligand>
</feature>
<keyword evidence="8" id="KW-0862">Zinc</keyword>
<gene>
    <name evidence="8 12" type="primary">glpK</name>
    <name evidence="12" type="ORF">HGT73_10280</name>
</gene>
<dbReference type="RefSeq" id="WP_214214483.1">
    <property type="nucleotide sequence ID" value="NZ_JABBFO010000009.1"/>
</dbReference>
<feature type="binding site" evidence="8">
    <location>
        <position position="317"/>
    </location>
    <ligand>
        <name>ATP</name>
        <dbReference type="ChEBI" id="CHEBI:30616"/>
    </ligand>
</feature>
<feature type="domain" description="Carbohydrate kinase FGGY N-terminal" evidence="10">
    <location>
        <begin position="8"/>
        <end position="255"/>
    </location>
</feature>
<dbReference type="PROSITE" id="PS00445">
    <property type="entry name" value="FGGY_KINASES_2"/>
    <property type="match status" value="1"/>
</dbReference>
<feature type="binding site" evidence="8">
    <location>
        <position position="414"/>
    </location>
    <ligand>
        <name>ADP</name>
        <dbReference type="ChEBI" id="CHEBI:456216"/>
    </ligand>
</feature>
<dbReference type="InterPro" id="IPR043129">
    <property type="entry name" value="ATPase_NBD"/>
</dbReference>
<dbReference type="Proteomes" id="UP000786875">
    <property type="component" value="Unassembled WGS sequence"/>
</dbReference>
<keyword evidence="3 8" id="KW-0808">Transferase</keyword>
<keyword evidence="13" id="KW-1185">Reference proteome</keyword>
<comment type="subunit">
    <text evidence="8">Homotetramer and homodimer (in equilibrium). Heterodimer with EIIA-Glc. Binds 1 zinc ion per glycerol kinase EIIA-Glc dimer. The zinc ion is important for dimerization.</text>
</comment>
<dbReference type="Pfam" id="PF00370">
    <property type="entry name" value="FGGY_N"/>
    <property type="match status" value="1"/>
</dbReference>
<feature type="binding site" evidence="8">
    <location>
        <position position="16"/>
    </location>
    <ligand>
        <name>ADP</name>
        <dbReference type="ChEBI" id="CHEBI:456216"/>
    </ligand>
</feature>
<evidence type="ECO:0000256" key="5">
    <source>
        <dbReference type="ARBA" id="ARBA00022777"/>
    </source>
</evidence>
<dbReference type="PANTHER" id="PTHR10196">
    <property type="entry name" value="SUGAR KINASE"/>
    <property type="match status" value="1"/>
</dbReference>
<feature type="binding site" evidence="8">
    <location>
        <position position="270"/>
    </location>
    <ligand>
        <name>ADP</name>
        <dbReference type="ChEBI" id="CHEBI:456216"/>
    </ligand>
</feature>
<feature type="binding site" evidence="8">
    <location>
        <position position="87"/>
    </location>
    <ligand>
        <name>glycerol</name>
        <dbReference type="ChEBI" id="CHEBI:17754"/>
    </ligand>
</feature>
<feature type="binding site" evidence="8">
    <location>
        <position position="418"/>
    </location>
    <ligand>
        <name>ADP</name>
        <dbReference type="ChEBI" id="CHEBI:456216"/>
    </ligand>
</feature>
<feature type="binding site" evidence="8">
    <location>
        <position position="313"/>
    </location>
    <ligand>
        <name>ATP</name>
        <dbReference type="ChEBI" id="CHEBI:30616"/>
    </ligand>
</feature>
<comment type="function">
    <text evidence="8">Key enzyme in the regulation of glycerol uptake and metabolism. Catalyzes the phosphorylation of glycerol to yield sn-glycerol 3-phosphate.</text>
</comment>
<feature type="binding site" evidence="8">
    <location>
        <position position="86"/>
    </location>
    <ligand>
        <name>sn-glycerol 3-phosphate</name>
        <dbReference type="ChEBI" id="CHEBI:57597"/>
    </ligand>
</feature>
<evidence type="ECO:0000256" key="1">
    <source>
        <dbReference type="ARBA" id="ARBA00009156"/>
    </source>
</evidence>
<keyword evidence="7 8" id="KW-0067">ATP-binding</keyword>
<protein>
    <recommendedName>
        <fullName evidence="8">Glycerol kinase</fullName>
        <ecNumber evidence="8">2.7.1.30</ecNumber>
    </recommendedName>
    <alternativeName>
        <fullName evidence="8">ATP:glycerol 3-phosphotransferase</fullName>
    </alternativeName>
    <alternativeName>
        <fullName evidence="8">Glycerokinase</fullName>
        <shortName evidence="8">GK</shortName>
    </alternativeName>
</protein>
<reference evidence="12 13" key="1">
    <citation type="submission" date="2020-04" db="EMBL/GenBank/DDBJ databases">
        <title>Genome sequencing of Rosenbergiella species.</title>
        <authorList>
            <person name="Alvarez-Perez S."/>
            <person name="Lievens B."/>
        </authorList>
    </citation>
    <scope>NUCLEOTIDE SEQUENCE [LARGE SCALE GENOMIC DNA]</scope>
    <source>
        <strain evidence="12 13">CdVSA20.1</strain>
    </source>
</reference>
<dbReference type="Pfam" id="PF02782">
    <property type="entry name" value="FGGY_C"/>
    <property type="match status" value="1"/>
</dbReference>
<keyword evidence="6 8" id="KW-0319">Glycerol metabolism</keyword>
<dbReference type="EC" id="2.7.1.30" evidence="8"/>
<dbReference type="HAMAP" id="MF_00186">
    <property type="entry name" value="Glycerol_kin"/>
    <property type="match status" value="1"/>
</dbReference>
<dbReference type="InterPro" id="IPR000577">
    <property type="entry name" value="Carb_kinase_FGGY"/>
</dbReference>
<feature type="binding site" evidence="8">
    <location>
        <position position="237"/>
    </location>
    <ligand>
        <name>beta-D-fructose 1,6-bisphosphate</name>
        <dbReference type="ChEBI" id="CHEBI:32966"/>
        <note>allosteric inhibitor</note>
    </ligand>
</feature>
<comment type="pathway">
    <text evidence="8">Polyol metabolism; glycerol degradation via glycerol kinase pathway; sn-glycerol 3-phosphate from glycerol: step 1/1.</text>
</comment>
<feature type="binding site" evidence="8">
    <location>
        <position position="138"/>
    </location>
    <ligand>
        <name>glycerol</name>
        <dbReference type="ChEBI" id="CHEBI:17754"/>
    </ligand>
</feature>
<dbReference type="GO" id="GO:0004370">
    <property type="term" value="F:glycerol kinase activity"/>
    <property type="evidence" value="ECO:0007669"/>
    <property type="project" value="UniProtKB-EC"/>
</dbReference>
<dbReference type="CDD" id="cd07786">
    <property type="entry name" value="FGGY_EcGK_like"/>
    <property type="match status" value="1"/>
</dbReference>
<evidence type="ECO:0000256" key="3">
    <source>
        <dbReference type="ARBA" id="ARBA00022679"/>
    </source>
</evidence>
<feature type="binding site" evidence="8">
    <location>
        <position position="270"/>
    </location>
    <ligand>
        <name>ATP</name>
        <dbReference type="ChEBI" id="CHEBI:30616"/>
    </ligand>
</feature>
<feature type="binding site" evidence="8">
    <location>
        <position position="239"/>
    </location>
    <ligand>
        <name>beta-D-fructose 1,6-bisphosphate</name>
        <dbReference type="ChEBI" id="CHEBI:32966"/>
        <note>allosteric inhibitor</note>
    </ligand>
</feature>
<sequence length="503" mass="55999">MSTKEKKYIVALDQGTTSSRAVILDHDANIIAVSQREFAQLYPKTGWVEHDPMDIWASQSSTLIEVLAHAGIHSDEVAAIGITNQRETTIIWDKQSGKPIYNAIVWQDPRTADYCGELKEEGYEDDIRNITGLVINPYFSGTKIKWILDHVEGARERAKRGELLFGTVDTWLVWKMTQGRVHITDYTNASRTMLFNIHTLEWDQKMLDLLDIPRELLPEVKASSEIYGQTNIGGKGGTRIPIAGIAGDQQAALYGQLCVKPGMAKNTYGTGCFMLMNTGRKAITSKNGLLTTIACGPRGEVNYALEGAVFIGGASIQWLRDELKLFNDADDSEYFANKVKNSDGVYMVPAFTGLGAPYWDPYARGAIFGLTRGTNTNHIIRATLESIAFQTRDVLEAMQHDANTRLQTLRVDGGAVANNFLMQFQADILGTHVERPQVKEVTALGAAYLAGLAVGFWNDLEEVRAKSIVEKTFRPSIETTERNYRYAGWKKAVSRVKGWEKEE</sequence>
<keyword evidence="2 8" id="KW-0021">Allosteric enzyme</keyword>
<evidence type="ECO:0000313" key="12">
    <source>
        <dbReference type="EMBL" id="MBT0727749.1"/>
    </source>
</evidence>
<dbReference type="EMBL" id="JABBFO010000009">
    <property type="protein sequence ID" value="MBT0727749.1"/>
    <property type="molecule type" value="Genomic_DNA"/>
</dbReference>
<keyword evidence="5 8" id="KW-0418">Kinase</keyword>
<organism evidence="12 13">
    <name type="scientific">Rosenbergiella australiborealis</name>
    <dbReference type="NCBI Taxonomy" id="1544696"/>
    <lineage>
        <taxon>Bacteria</taxon>
        <taxon>Pseudomonadati</taxon>
        <taxon>Pseudomonadota</taxon>
        <taxon>Gammaproteobacteria</taxon>
        <taxon>Enterobacterales</taxon>
        <taxon>Erwiniaceae</taxon>
        <taxon>Rosenbergiella</taxon>
    </lineage>
</organism>
<dbReference type="Gene3D" id="3.30.420.40">
    <property type="match status" value="2"/>
</dbReference>
<comment type="activity regulation">
    <text evidence="8">Activity of this regulatory enzyme is affected by several metabolites. Allosterically and non-competitively inhibited by fructose 1,6-bisphosphate (FBP) and unphosphorylated phosphocarrier protein EIIA-Glc (III-Glc), an integral component of the bacterial phosphotransferase (PTS) system.</text>
</comment>
<dbReference type="PANTHER" id="PTHR10196:SF69">
    <property type="entry name" value="GLYCEROL KINASE"/>
    <property type="match status" value="1"/>
</dbReference>
<name>A0ABS5T5X3_9GAMM</name>
<comment type="similarity">
    <text evidence="1 8 9">Belongs to the FGGY kinase family.</text>
</comment>
<feature type="binding site" evidence="8">
    <location>
        <position position="86"/>
    </location>
    <ligand>
        <name>glycerol</name>
        <dbReference type="ChEBI" id="CHEBI:17754"/>
    </ligand>
</feature>
<evidence type="ECO:0000256" key="4">
    <source>
        <dbReference type="ARBA" id="ARBA00022741"/>
    </source>
</evidence>
<feature type="binding site" evidence="8">
    <location>
        <position position="16"/>
    </location>
    <ligand>
        <name>sn-glycerol 3-phosphate</name>
        <dbReference type="ChEBI" id="CHEBI:57597"/>
    </ligand>
</feature>
<dbReference type="InterPro" id="IPR005999">
    <property type="entry name" value="Glycerol_kin"/>
</dbReference>
<keyword evidence="4 8" id="KW-0547">Nucleotide-binding</keyword>
<feature type="binding site" evidence="8">
    <location>
        <position position="20"/>
    </location>
    <ligand>
        <name>ADP</name>
        <dbReference type="ChEBI" id="CHEBI:456216"/>
    </ligand>
</feature>
<feature type="binding site" evidence="8">
    <location>
        <position position="17"/>
    </location>
    <ligand>
        <name>ATP</name>
        <dbReference type="ChEBI" id="CHEBI:30616"/>
    </ligand>
</feature>
<evidence type="ECO:0000313" key="13">
    <source>
        <dbReference type="Proteomes" id="UP000786875"/>
    </source>
</evidence>
<comment type="caution">
    <text evidence="12">The sequence shown here is derived from an EMBL/GenBank/DDBJ whole genome shotgun (WGS) entry which is preliminary data.</text>
</comment>
<feature type="binding site" evidence="8">
    <location>
        <position position="18"/>
    </location>
    <ligand>
        <name>ATP</name>
        <dbReference type="ChEBI" id="CHEBI:30616"/>
    </ligand>
</feature>
<feature type="binding site" evidence="8">
    <location>
        <position position="248"/>
    </location>
    <ligand>
        <name>sn-glycerol 3-phosphate</name>
        <dbReference type="ChEBI" id="CHEBI:57597"/>
    </ligand>
</feature>
<dbReference type="InterPro" id="IPR018483">
    <property type="entry name" value="Carb_kinase_FGGY_CS"/>
</dbReference>
<keyword evidence="8" id="KW-0479">Metal-binding</keyword>
<evidence type="ECO:0000256" key="2">
    <source>
        <dbReference type="ARBA" id="ARBA00022533"/>
    </source>
</evidence>
<dbReference type="NCBIfam" id="NF000756">
    <property type="entry name" value="PRK00047.1"/>
    <property type="match status" value="1"/>
</dbReference>
<feature type="binding site" evidence="8">
    <location>
        <position position="87"/>
    </location>
    <ligand>
        <name>sn-glycerol 3-phosphate</name>
        <dbReference type="ChEBI" id="CHEBI:57597"/>
    </ligand>
</feature>
<dbReference type="InterPro" id="IPR018484">
    <property type="entry name" value="FGGY_N"/>
</dbReference>
<feature type="binding site" evidence="8">
    <location>
        <position position="138"/>
    </location>
    <ligand>
        <name>sn-glycerol 3-phosphate</name>
        <dbReference type="ChEBI" id="CHEBI:57597"/>
    </ligand>
</feature>
<dbReference type="InterPro" id="IPR018485">
    <property type="entry name" value="FGGY_C"/>
</dbReference>
<dbReference type="SUPFAM" id="SSF53067">
    <property type="entry name" value="Actin-like ATPase domain"/>
    <property type="match status" value="2"/>
</dbReference>
<comment type="catalytic activity">
    <reaction evidence="8">
        <text>glycerol + ATP = sn-glycerol 3-phosphate + ADP + H(+)</text>
        <dbReference type="Rhea" id="RHEA:21644"/>
        <dbReference type="ChEBI" id="CHEBI:15378"/>
        <dbReference type="ChEBI" id="CHEBI:17754"/>
        <dbReference type="ChEBI" id="CHEBI:30616"/>
        <dbReference type="ChEBI" id="CHEBI:57597"/>
        <dbReference type="ChEBI" id="CHEBI:456216"/>
        <dbReference type="EC" id="2.7.1.30"/>
    </reaction>
</comment>
<feature type="binding site" evidence="8">
    <location>
        <position position="414"/>
    </location>
    <ligand>
        <name>ATP</name>
        <dbReference type="ChEBI" id="CHEBI:30616"/>
    </ligand>
</feature>
<dbReference type="PROSITE" id="PS00933">
    <property type="entry name" value="FGGY_KINASES_1"/>
    <property type="match status" value="1"/>
</dbReference>
<feature type="binding site" evidence="8">
    <location>
        <position position="249"/>
    </location>
    <ligand>
        <name>glycerol</name>
        <dbReference type="ChEBI" id="CHEBI:17754"/>
    </ligand>
</feature>
<evidence type="ECO:0000256" key="9">
    <source>
        <dbReference type="RuleBase" id="RU003733"/>
    </source>
</evidence>
<evidence type="ECO:0000256" key="7">
    <source>
        <dbReference type="ARBA" id="ARBA00022840"/>
    </source>
</evidence>
<accession>A0ABS5T5X3</accession>
<evidence type="ECO:0000259" key="10">
    <source>
        <dbReference type="Pfam" id="PF00370"/>
    </source>
</evidence>
<dbReference type="NCBIfam" id="TIGR01311">
    <property type="entry name" value="glycerol_kin"/>
    <property type="match status" value="1"/>
</dbReference>